<keyword evidence="2" id="KW-1185">Reference proteome</keyword>
<proteinExistence type="predicted"/>
<dbReference type="AlphaFoldDB" id="A0AAV2CXN1"/>
<evidence type="ECO:0000313" key="1">
    <source>
        <dbReference type="EMBL" id="CAL1361143.1"/>
    </source>
</evidence>
<evidence type="ECO:0000313" key="2">
    <source>
        <dbReference type="Proteomes" id="UP001497516"/>
    </source>
</evidence>
<sequence>MFPVLGRLSNGGVAIGNWTRPGLVQQRSDLLDRVWRLMIGVGEWNRRGGKNREPSRPRLGIRLRIFFYRFTSGGGGDGFCGIVGLRRVKVIIFLRSSSPIGMVAVRGSLERDLD</sequence>
<protein>
    <submittedName>
        <fullName evidence="1">Uncharacterized protein</fullName>
    </submittedName>
</protein>
<gene>
    <name evidence="1" type="ORF">LTRI10_LOCUS8534</name>
</gene>
<name>A0AAV2CXN1_9ROSI</name>
<organism evidence="1 2">
    <name type="scientific">Linum trigynum</name>
    <dbReference type="NCBI Taxonomy" id="586398"/>
    <lineage>
        <taxon>Eukaryota</taxon>
        <taxon>Viridiplantae</taxon>
        <taxon>Streptophyta</taxon>
        <taxon>Embryophyta</taxon>
        <taxon>Tracheophyta</taxon>
        <taxon>Spermatophyta</taxon>
        <taxon>Magnoliopsida</taxon>
        <taxon>eudicotyledons</taxon>
        <taxon>Gunneridae</taxon>
        <taxon>Pentapetalae</taxon>
        <taxon>rosids</taxon>
        <taxon>fabids</taxon>
        <taxon>Malpighiales</taxon>
        <taxon>Linaceae</taxon>
        <taxon>Linum</taxon>
    </lineage>
</organism>
<accession>A0AAV2CXN1</accession>
<dbReference type="Proteomes" id="UP001497516">
    <property type="component" value="Chromosome 10"/>
</dbReference>
<reference evidence="1 2" key="1">
    <citation type="submission" date="2024-04" db="EMBL/GenBank/DDBJ databases">
        <authorList>
            <person name="Fracassetti M."/>
        </authorList>
    </citation>
    <scope>NUCLEOTIDE SEQUENCE [LARGE SCALE GENOMIC DNA]</scope>
</reference>
<dbReference type="EMBL" id="OZ034814">
    <property type="protein sequence ID" value="CAL1361143.1"/>
    <property type="molecule type" value="Genomic_DNA"/>
</dbReference>